<keyword evidence="3" id="KW-1185">Reference proteome</keyword>
<comment type="caution">
    <text evidence="2">The sequence shown here is derived from an EMBL/GenBank/DDBJ whole genome shotgun (WGS) entry which is preliminary data.</text>
</comment>
<evidence type="ECO:0000313" key="3">
    <source>
        <dbReference type="Proteomes" id="UP000605970"/>
    </source>
</evidence>
<evidence type="ECO:0000256" key="1">
    <source>
        <dbReference type="SAM" id="Phobius"/>
    </source>
</evidence>
<reference evidence="2" key="1">
    <citation type="journal article" date="2020" name="Ecol. Evol.">
        <title>Genome structure and content of the rice root-knot nematode (Meloidogyne graminicola).</title>
        <authorList>
            <person name="Phan N.T."/>
            <person name="Danchin E.G.J."/>
            <person name="Klopp C."/>
            <person name="Perfus-Barbeoch L."/>
            <person name="Kozlowski D.K."/>
            <person name="Koutsovoulos G.D."/>
            <person name="Lopez-Roques C."/>
            <person name="Bouchez O."/>
            <person name="Zahm M."/>
            <person name="Besnard G."/>
            <person name="Bellafiore S."/>
        </authorList>
    </citation>
    <scope>NUCLEOTIDE SEQUENCE</scope>
    <source>
        <strain evidence="2">VN-18</strain>
    </source>
</reference>
<name>A0A8S9ZNY5_9BILA</name>
<evidence type="ECO:0000313" key="2">
    <source>
        <dbReference type="EMBL" id="KAF7634913.1"/>
    </source>
</evidence>
<dbReference type="OrthoDB" id="5798401at2759"/>
<keyword evidence="1" id="KW-0472">Membrane</keyword>
<feature type="transmembrane region" description="Helical" evidence="1">
    <location>
        <begin position="71"/>
        <end position="93"/>
    </location>
</feature>
<dbReference type="Proteomes" id="UP000605970">
    <property type="component" value="Unassembled WGS sequence"/>
</dbReference>
<evidence type="ECO:0008006" key="4">
    <source>
        <dbReference type="Google" id="ProtNLM"/>
    </source>
</evidence>
<keyword evidence="1" id="KW-1133">Transmembrane helix</keyword>
<dbReference type="EMBL" id="JABEBT010000049">
    <property type="protein sequence ID" value="KAF7634913.1"/>
    <property type="molecule type" value="Genomic_DNA"/>
</dbReference>
<feature type="transmembrane region" description="Helical" evidence="1">
    <location>
        <begin position="243"/>
        <end position="263"/>
    </location>
</feature>
<feature type="transmembrane region" description="Helical" evidence="1">
    <location>
        <begin position="47"/>
        <end position="64"/>
    </location>
</feature>
<gene>
    <name evidence="2" type="ORF">Mgra_00005655</name>
</gene>
<dbReference type="AlphaFoldDB" id="A0A8S9ZNY5"/>
<protein>
    <recommendedName>
        <fullName evidence="4">Transmembrane protein</fullName>
    </recommendedName>
</protein>
<feature type="transmembrane region" description="Helical" evidence="1">
    <location>
        <begin position="142"/>
        <end position="169"/>
    </location>
</feature>
<accession>A0A8S9ZNY5</accession>
<keyword evidence="1" id="KW-0812">Transmembrane</keyword>
<feature type="transmembrane region" description="Helical" evidence="1">
    <location>
        <begin position="202"/>
        <end position="222"/>
    </location>
</feature>
<sequence length="375" mass="43976">MKTILPSDIWISDLLFLRQNRSLLYTENGETLIIINPLKGNHFLCNLFGWLFVHLIAIILNFLSQFIICNLAICNIFLSLGLFIYTFLIDFYYNVDSFDTLILINGGNDSLKLSGVVAEIWTIAKVLFQTVLVEQFFTVQQIIILFASIYGYCTVFCTVVPYLVTFLLLDKYMLQWICFSKNAANVIRLFCFSFYVCFKISSLLLLILFSLLFSASSLFFIFQQRLNIQQNFGNIYFNDIFSFIFLFLLIICFDFIAKIGIFIELLNATFSLKIVADTENFTLKIEEFFAKLFKLSHFLLQFSPLIQSLFCLFGNSFYRCQIYIVLQKLSFFKQIFCQNFTLDYSSETLQSILAEQTKQRQMNQRRGRKLIYFLY</sequence>
<organism evidence="2 3">
    <name type="scientific">Meloidogyne graminicola</name>
    <dbReference type="NCBI Taxonomy" id="189291"/>
    <lineage>
        <taxon>Eukaryota</taxon>
        <taxon>Metazoa</taxon>
        <taxon>Ecdysozoa</taxon>
        <taxon>Nematoda</taxon>
        <taxon>Chromadorea</taxon>
        <taxon>Rhabditida</taxon>
        <taxon>Tylenchina</taxon>
        <taxon>Tylenchomorpha</taxon>
        <taxon>Tylenchoidea</taxon>
        <taxon>Meloidogynidae</taxon>
        <taxon>Meloidogyninae</taxon>
        <taxon>Meloidogyne</taxon>
    </lineage>
</organism>
<proteinExistence type="predicted"/>